<dbReference type="GO" id="GO:0005675">
    <property type="term" value="C:transcription factor TFIIH holo complex"/>
    <property type="evidence" value="ECO:0007669"/>
    <property type="project" value="TreeGrafter"/>
</dbReference>
<feature type="compositionally biased region" description="Polar residues" evidence="1">
    <location>
        <begin position="12"/>
        <end position="22"/>
    </location>
</feature>
<dbReference type="PANTHER" id="PTHR37781:SF1">
    <property type="entry name" value="ADR380WP"/>
    <property type="match status" value="1"/>
</dbReference>
<sequence length="190" mass="21563">MTGGGFLPEDSVGTQPTVQHTHSSLRDDNVAHRLDERLLAVTRKYRNRLDQDGYDTFIKLWMDVAPLTQTTIHLRSTALATQYLLRITNDLSEYMMAYPSTPLHQIHAAVQVMDEAWMTVLRRDETQHEISITDRIRIRNTLEDGRDRVVGFKKRGLDQVRDHGLPGVDSPSNGDTTVSSIYDGALDMLD</sequence>
<dbReference type="AlphaFoldDB" id="A0A261Y6L4"/>
<evidence type="ECO:0000313" key="3">
    <source>
        <dbReference type="Proteomes" id="UP000242875"/>
    </source>
</evidence>
<proteinExistence type="predicted"/>
<reference evidence="2 3" key="1">
    <citation type="journal article" date="2017" name="Mycologia">
        <title>Bifiguratus adelaidae, gen. et sp. nov., a new member of Mucoromycotina in endophytic and soil-dwelling habitats.</title>
        <authorList>
            <person name="Torres-Cruz T.J."/>
            <person name="Billingsley Tobias T.L."/>
            <person name="Almatruk M."/>
            <person name="Hesse C."/>
            <person name="Kuske C.R."/>
            <person name="Desiro A."/>
            <person name="Benucci G.M."/>
            <person name="Bonito G."/>
            <person name="Stajich J.E."/>
            <person name="Dunlap C."/>
            <person name="Arnold A.E."/>
            <person name="Porras-Alfaro A."/>
        </authorList>
    </citation>
    <scope>NUCLEOTIDE SEQUENCE [LARGE SCALE GENOMIC DNA]</scope>
    <source>
        <strain evidence="2 3">AZ0501</strain>
    </source>
</reference>
<accession>A0A261Y6L4</accession>
<name>A0A261Y6L4_9FUNG</name>
<comment type="caution">
    <text evidence="2">The sequence shown here is derived from an EMBL/GenBank/DDBJ whole genome shotgun (WGS) entry which is preliminary data.</text>
</comment>
<dbReference type="EMBL" id="MVBO01000005">
    <property type="protein sequence ID" value="OZJ06229.1"/>
    <property type="molecule type" value="Genomic_DNA"/>
</dbReference>
<feature type="region of interest" description="Disordered" evidence="1">
    <location>
        <begin position="1"/>
        <end position="26"/>
    </location>
</feature>
<gene>
    <name evidence="2" type="ORF">BZG36_00768</name>
</gene>
<organism evidence="2 3">
    <name type="scientific">Bifiguratus adelaidae</name>
    <dbReference type="NCBI Taxonomy" id="1938954"/>
    <lineage>
        <taxon>Eukaryota</taxon>
        <taxon>Fungi</taxon>
        <taxon>Fungi incertae sedis</taxon>
        <taxon>Mucoromycota</taxon>
        <taxon>Mucoromycotina</taxon>
        <taxon>Endogonomycetes</taxon>
        <taxon>Endogonales</taxon>
        <taxon>Endogonales incertae sedis</taxon>
        <taxon>Bifiguratus</taxon>
    </lineage>
</organism>
<dbReference type="OrthoDB" id="2567806at2759"/>
<dbReference type="InterPro" id="IPR031349">
    <property type="entry name" value="Tfb6"/>
</dbReference>
<protein>
    <submittedName>
        <fullName evidence="2">Uncharacterized protein</fullName>
    </submittedName>
</protein>
<evidence type="ECO:0000256" key="1">
    <source>
        <dbReference type="SAM" id="MobiDB-lite"/>
    </source>
</evidence>
<evidence type="ECO:0000313" key="2">
    <source>
        <dbReference type="EMBL" id="OZJ06229.1"/>
    </source>
</evidence>
<dbReference type="PANTHER" id="PTHR37781">
    <property type="entry name" value="TFIIH COMPLEX SUBUNIT"/>
    <property type="match status" value="1"/>
</dbReference>
<keyword evidence="3" id="KW-1185">Reference proteome</keyword>
<dbReference type="Pfam" id="PF17110">
    <property type="entry name" value="TFB6"/>
    <property type="match status" value="1"/>
</dbReference>
<dbReference type="Proteomes" id="UP000242875">
    <property type="component" value="Unassembled WGS sequence"/>
</dbReference>